<evidence type="ECO:0008006" key="8">
    <source>
        <dbReference type="Google" id="ProtNLM"/>
    </source>
</evidence>
<dbReference type="GO" id="GO:0005666">
    <property type="term" value="C:RNA polymerase III complex"/>
    <property type="evidence" value="ECO:0007669"/>
    <property type="project" value="InterPro"/>
</dbReference>
<gene>
    <name evidence="6" type="ORF">HCN44_002774</name>
</gene>
<dbReference type="InterPro" id="IPR007811">
    <property type="entry name" value="RPC4"/>
</dbReference>
<evidence type="ECO:0000256" key="1">
    <source>
        <dbReference type="ARBA" id="ARBA00004123"/>
    </source>
</evidence>
<feature type="region of interest" description="Disordered" evidence="5">
    <location>
        <begin position="1"/>
        <end position="35"/>
    </location>
</feature>
<evidence type="ECO:0000313" key="7">
    <source>
        <dbReference type="Proteomes" id="UP000639338"/>
    </source>
</evidence>
<protein>
    <recommendedName>
        <fullName evidence="8">DNA-directed RNA polymerase III subunit RPC4</fullName>
    </recommendedName>
</protein>
<reference evidence="6 7" key="1">
    <citation type="submission" date="2020-08" db="EMBL/GenBank/DDBJ databases">
        <title>Aphidius gifuensis genome sequencing and assembly.</title>
        <authorList>
            <person name="Du Z."/>
        </authorList>
    </citation>
    <scope>NUCLEOTIDE SEQUENCE [LARGE SCALE GENOMIC DNA]</scope>
    <source>
        <strain evidence="6">YNYX2018</strain>
        <tissue evidence="6">Adults</tissue>
    </source>
</reference>
<comment type="subcellular location">
    <subcellularLocation>
        <location evidence="1">Nucleus</location>
    </subcellularLocation>
</comment>
<dbReference type="PANTHER" id="PTHR13408:SF0">
    <property type="entry name" value="DNA-DIRECTED RNA POLYMERASE III SUBUNIT RPC4"/>
    <property type="match status" value="1"/>
</dbReference>
<keyword evidence="4" id="KW-0539">Nucleus</keyword>
<evidence type="ECO:0000256" key="3">
    <source>
        <dbReference type="ARBA" id="ARBA00023163"/>
    </source>
</evidence>
<sequence>MASKKPSEPSSLFGNIKIKEEPGTSSASSSSQMNNIVGTGRLKSFVHNRDLNLITVKTEKPTRKTVGPNVANYQRKKKEDVVVKQEPIKVRKERKAPVERVRGRGKNQTVSLGVATEASSLSESRRSSNRGGGGGSGGDRESRASIIKPTVDIKQAINTKADEEVLKSIYKDDFIDDGDDGYAGDSPYTLPVISKAQLEVKTDPNLTDKDVAIKKENKVDEKPVISENGHVESKKLLKNKPLEKKKVVEDLPAINPASLFENNSEKQLNEYLLIELPDCMPGFKKDDDDENFSKDSKNLKKESEKSSAENDDNSKKNDYCKLNSLKEGLIGKIQIHKSGKAYLKVGNNTLHIDIALKRCFRQDLIAAKLENNKNNLINLGSISNTLNCTPSWESMLANV</sequence>
<dbReference type="GO" id="GO:0003677">
    <property type="term" value="F:DNA binding"/>
    <property type="evidence" value="ECO:0007669"/>
    <property type="project" value="InterPro"/>
</dbReference>
<accession>A0A834XRI6</accession>
<feature type="region of interest" description="Disordered" evidence="5">
    <location>
        <begin position="285"/>
        <end position="317"/>
    </location>
</feature>
<keyword evidence="7" id="KW-1185">Reference proteome</keyword>
<dbReference type="PANTHER" id="PTHR13408">
    <property type="entry name" value="DNA-DIRECTED RNA POLYMERASE III"/>
    <property type="match status" value="1"/>
</dbReference>
<evidence type="ECO:0000256" key="4">
    <source>
        <dbReference type="ARBA" id="ARBA00023242"/>
    </source>
</evidence>
<organism evidence="6 7">
    <name type="scientific">Aphidius gifuensis</name>
    <name type="common">Parasitoid wasp</name>
    <dbReference type="NCBI Taxonomy" id="684658"/>
    <lineage>
        <taxon>Eukaryota</taxon>
        <taxon>Metazoa</taxon>
        <taxon>Ecdysozoa</taxon>
        <taxon>Arthropoda</taxon>
        <taxon>Hexapoda</taxon>
        <taxon>Insecta</taxon>
        <taxon>Pterygota</taxon>
        <taxon>Neoptera</taxon>
        <taxon>Endopterygota</taxon>
        <taxon>Hymenoptera</taxon>
        <taxon>Apocrita</taxon>
        <taxon>Ichneumonoidea</taxon>
        <taxon>Braconidae</taxon>
        <taxon>Aphidiinae</taxon>
        <taxon>Aphidius</taxon>
    </lineage>
</organism>
<dbReference type="GO" id="GO:0042797">
    <property type="term" value="P:tRNA transcription by RNA polymerase III"/>
    <property type="evidence" value="ECO:0007669"/>
    <property type="project" value="TreeGrafter"/>
</dbReference>
<evidence type="ECO:0000313" key="6">
    <source>
        <dbReference type="EMBL" id="KAF7991212.1"/>
    </source>
</evidence>
<keyword evidence="3" id="KW-0804">Transcription</keyword>
<feature type="region of interest" description="Disordered" evidence="5">
    <location>
        <begin position="59"/>
        <end position="147"/>
    </location>
</feature>
<dbReference type="Proteomes" id="UP000639338">
    <property type="component" value="Unassembled WGS sequence"/>
</dbReference>
<proteinExistence type="predicted"/>
<name>A0A834XRI6_APHGI</name>
<dbReference type="AlphaFoldDB" id="A0A834XRI6"/>
<feature type="compositionally biased region" description="Basic and acidic residues" evidence="5">
    <location>
        <begin position="77"/>
        <end position="102"/>
    </location>
</feature>
<dbReference type="EMBL" id="JACMRX010000004">
    <property type="protein sequence ID" value="KAF7991212.1"/>
    <property type="molecule type" value="Genomic_DNA"/>
</dbReference>
<evidence type="ECO:0000256" key="2">
    <source>
        <dbReference type="ARBA" id="ARBA00022478"/>
    </source>
</evidence>
<evidence type="ECO:0000256" key="5">
    <source>
        <dbReference type="SAM" id="MobiDB-lite"/>
    </source>
</evidence>
<dbReference type="OrthoDB" id="5836119at2759"/>
<dbReference type="Pfam" id="PF05132">
    <property type="entry name" value="RNA_pol_Rpc4"/>
    <property type="match status" value="1"/>
</dbReference>
<keyword evidence="2" id="KW-0240">DNA-directed RNA polymerase</keyword>
<comment type="caution">
    <text evidence="6">The sequence shown here is derived from an EMBL/GenBank/DDBJ whole genome shotgun (WGS) entry which is preliminary data.</text>
</comment>